<proteinExistence type="predicted"/>
<protein>
    <submittedName>
        <fullName evidence="1">Uncharacterized protein</fullName>
    </submittedName>
</protein>
<name>A0A2P5C4W6_PARAD</name>
<dbReference type="OrthoDB" id="10420702at2759"/>
<accession>A0A2P5C4W6</accession>
<dbReference type="AlphaFoldDB" id="A0A2P5C4W6"/>
<evidence type="ECO:0000313" key="2">
    <source>
        <dbReference type="Proteomes" id="UP000237105"/>
    </source>
</evidence>
<keyword evidence="2" id="KW-1185">Reference proteome</keyword>
<sequence length="140" mass="16545">MTPMVDELEHPQINIMFELEKEMDETFILEGKLFLNFGLNENKAQGTSRSSELKVKARLRRVEKYLASVKDDVRAFQEDQKHMMANLKNYENILQKLNWGYDINDQDNTGMGKREKEVEKIIDEEKLERGDVDDREQFIS</sequence>
<dbReference type="EMBL" id="JXTB01000175">
    <property type="protein sequence ID" value="PON56059.1"/>
    <property type="molecule type" value="Genomic_DNA"/>
</dbReference>
<comment type="caution">
    <text evidence="1">The sequence shown here is derived from an EMBL/GenBank/DDBJ whole genome shotgun (WGS) entry which is preliminary data.</text>
</comment>
<dbReference type="Proteomes" id="UP000237105">
    <property type="component" value="Unassembled WGS sequence"/>
</dbReference>
<reference evidence="2" key="1">
    <citation type="submission" date="2016-06" db="EMBL/GenBank/DDBJ databases">
        <title>Parallel loss of symbiosis genes in relatives of nitrogen-fixing non-legume Parasponia.</title>
        <authorList>
            <person name="Van Velzen R."/>
            <person name="Holmer R."/>
            <person name="Bu F."/>
            <person name="Rutten L."/>
            <person name="Van Zeijl A."/>
            <person name="Liu W."/>
            <person name="Santuari L."/>
            <person name="Cao Q."/>
            <person name="Sharma T."/>
            <person name="Shen D."/>
            <person name="Roswanjaya Y."/>
            <person name="Wardhani T."/>
            <person name="Kalhor M.S."/>
            <person name="Jansen J."/>
            <person name="Van den Hoogen J."/>
            <person name="Gungor B."/>
            <person name="Hartog M."/>
            <person name="Hontelez J."/>
            <person name="Verver J."/>
            <person name="Yang W.-C."/>
            <person name="Schijlen E."/>
            <person name="Repin R."/>
            <person name="Schilthuizen M."/>
            <person name="Schranz E."/>
            <person name="Heidstra R."/>
            <person name="Miyata K."/>
            <person name="Fedorova E."/>
            <person name="Kohlen W."/>
            <person name="Bisseling T."/>
            <person name="Smit S."/>
            <person name="Geurts R."/>
        </authorList>
    </citation>
    <scope>NUCLEOTIDE SEQUENCE [LARGE SCALE GENOMIC DNA]</scope>
    <source>
        <strain evidence="2">cv. WU1-14</strain>
    </source>
</reference>
<evidence type="ECO:0000313" key="1">
    <source>
        <dbReference type="EMBL" id="PON56059.1"/>
    </source>
</evidence>
<organism evidence="1 2">
    <name type="scientific">Parasponia andersonii</name>
    <name type="common">Sponia andersonii</name>
    <dbReference type="NCBI Taxonomy" id="3476"/>
    <lineage>
        <taxon>Eukaryota</taxon>
        <taxon>Viridiplantae</taxon>
        <taxon>Streptophyta</taxon>
        <taxon>Embryophyta</taxon>
        <taxon>Tracheophyta</taxon>
        <taxon>Spermatophyta</taxon>
        <taxon>Magnoliopsida</taxon>
        <taxon>eudicotyledons</taxon>
        <taxon>Gunneridae</taxon>
        <taxon>Pentapetalae</taxon>
        <taxon>rosids</taxon>
        <taxon>fabids</taxon>
        <taxon>Rosales</taxon>
        <taxon>Cannabaceae</taxon>
        <taxon>Parasponia</taxon>
    </lineage>
</organism>
<gene>
    <name evidence="1" type="ORF">PanWU01x14_184180</name>
</gene>